<evidence type="ECO:0000313" key="1">
    <source>
        <dbReference type="EMBL" id="KZL89550.1"/>
    </source>
</evidence>
<dbReference type="RefSeq" id="WP_066628625.1">
    <property type="nucleotide sequence ID" value="NZ_FQXL01000007.1"/>
</dbReference>
<proteinExistence type="predicted"/>
<dbReference type="OrthoDB" id="1757219at2"/>
<organism evidence="1 2">
    <name type="scientific">Clostridium magnum DSM 2767</name>
    <dbReference type="NCBI Taxonomy" id="1121326"/>
    <lineage>
        <taxon>Bacteria</taxon>
        <taxon>Bacillati</taxon>
        <taxon>Bacillota</taxon>
        <taxon>Clostridia</taxon>
        <taxon>Eubacteriales</taxon>
        <taxon>Clostridiaceae</taxon>
        <taxon>Clostridium</taxon>
    </lineage>
</organism>
<dbReference type="PATRIC" id="fig|1121326.3.peg.5105"/>
<dbReference type="STRING" id="1121326.CLMAG_50500"/>
<comment type="caution">
    <text evidence="1">The sequence shown here is derived from an EMBL/GenBank/DDBJ whole genome shotgun (WGS) entry which is preliminary data.</text>
</comment>
<name>A0A162R7T2_9CLOT</name>
<gene>
    <name evidence="1" type="ORF">CLMAG_50500</name>
</gene>
<dbReference type="Proteomes" id="UP000076603">
    <property type="component" value="Unassembled WGS sequence"/>
</dbReference>
<keyword evidence="2" id="KW-1185">Reference proteome</keyword>
<dbReference type="EMBL" id="LWAE01000008">
    <property type="protein sequence ID" value="KZL89550.1"/>
    <property type="molecule type" value="Genomic_DNA"/>
</dbReference>
<evidence type="ECO:0008006" key="3">
    <source>
        <dbReference type="Google" id="ProtNLM"/>
    </source>
</evidence>
<dbReference type="AlphaFoldDB" id="A0A162R7T2"/>
<accession>A0A162R7T2</accession>
<protein>
    <recommendedName>
        <fullName evidence="3">DUF1292 domain-containing protein</fullName>
    </recommendedName>
</protein>
<evidence type="ECO:0000313" key="2">
    <source>
        <dbReference type="Proteomes" id="UP000076603"/>
    </source>
</evidence>
<sequence>MSKDIEFLKNEKDRYGKIYIDLTYAIDNISPFIDSKELNNRKYVAKLPILKKYIELIEAAHGELSKKSGFFRLFSDNKYIDLLDTYKRDNMETLAQLENCGRCVYRNCMEDRFDGCLGCKSGSRIVFCDNKKISVRLHDNWLLDLTNDRTGAPDKYNVLATLQDIELDRKYIIIENLITKEKFILHYYPGISEDSYGEITDPEEFDFIVSTYQGLEE</sequence>
<reference evidence="1 2" key="1">
    <citation type="submission" date="2016-04" db="EMBL/GenBank/DDBJ databases">
        <title>Genome sequence of Clostridium magnum DSM 2767.</title>
        <authorList>
            <person name="Poehlein A."/>
            <person name="Uhlig R."/>
            <person name="Fischer R."/>
            <person name="Bahl H."/>
            <person name="Daniel R."/>
        </authorList>
    </citation>
    <scope>NUCLEOTIDE SEQUENCE [LARGE SCALE GENOMIC DNA]</scope>
    <source>
        <strain evidence="1 2">DSM 2767</strain>
    </source>
</reference>